<evidence type="ECO:0000313" key="2">
    <source>
        <dbReference type="Proteomes" id="UP000033740"/>
    </source>
</evidence>
<dbReference type="Proteomes" id="UP000033740">
    <property type="component" value="Unassembled WGS sequence"/>
</dbReference>
<organism evidence="1 2">
    <name type="scientific">Microbacterium azadirachtae</name>
    <dbReference type="NCBI Taxonomy" id="582680"/>
    <lineage>
        <taxon>Bacteria</taxon>
        <taxon>Bacillati</taxon>
        <taxon>Actinomycetota</taxon>
        <taxon>Actinomycetes</taxon>
        <taxon>Micrococcales</taxon>
        <taxon>Microbacteriaceae</taxon>
        <taxon>Microbacterium</taxon>
    </lineage>
</organism>
<comment type="caution">
    <text evidence="1">The sequence shown here is derived from an EMBL/GenBank/DDBJ whole genome shotgun (WGS) entry which is preliminary data.</text>
</comment>
<accession>A0A0F0LHY3</accession>
<dbReference type="PATRIC" id="fig|582680.6.peg.3267"/>
<name>A0A0F0LHY3_9MICO</name>
<sequence>MALPHHLPASMSRLNALLAETTDPHDRWRIHNRIRWVQRRRSHARNERDRAIREAHFAQLKNAQAAAQ</sequence>
<proteinExistence type="predicted"/>
<dbReference type="EMBL" id="JYIX01000038">
    <property type="protein sequence ID" value="KJL31905.1"/>
    <property type="molecule type" value="Genomic_DNA"/>
</dbReference>
<keyword evidence="2" id="KW-1185">Reference proteome</keyword>
<evidence type="ECO:0000313" key="1">
    <source>
        <dbReference type="EMBL" id="KJL31905.1"/>
    </source>
</evidence>
<protein>
    <submittedName>
        <fullName evidence="1">Uncharacterized protein</fullName>
    </submittedName>
</protein>
<dbReference type="STRING" id="582680.RS86_03186"/>
<reference evidence="1 2" key="1">
    <citation type="submission" date="2015-02" db="EMBL/GenBank/DDBJ databases">
        <title>Draft genome sequences of ten Microbacterium spp. with emphasis on heavy metal contaminated environments.</title>
        <authorList>
            <person name="Corretto E."/>
        </authorList>
    </citation>
    <scope>NUCLEOTIDE SEQUENCE [LARGE SCALE GENOMIC DNA]</scope>
    <source>
        <strain evidence="1 2">ARN176</strain>
    </source>
</reference>
<dbReference type="AlphaFoldDB" id="A0A0F0LHY3"/>
<gene>
    <name evidence="1" type="ORF">RS86_03186</name>
</gene>